<reference evidence="3" key="1">
    <citation type="journal article" date="2019" name="Int. J. Syst. Evol. Microbiol.">
        <title>The Global Catalogue of Microorganisms (GCM) 10K type strain sequencing project: providing services to taxonomists for standard genome sequencing and annotation.</title>
        <authorList>
            <consortium name="The Broad Institute Genomics Platform"/>
            <consortium name="The Broad Institute Genome Sequencing Center for Infectious Disease"/>
            <person name="Wu L."/>
            <person name="Ma J."/>
        </authorList>
    </citation>
    <scope>NUCLEOTIDE SEQUENCE [LARGE SCALE GENOMIC DNA]</scope>
    <source>
        <strain evidence="3">JCM 11650</strain>
    </source>
</reference>
<keyword evidence="1" id="KW-0732">Signal</keyword>
<dbReference type="Proteomes" id="UP001595967">
    <property type="component" value="Unassembled WGS sequence"/>
</dbReference>
<protein>
    <submittedName>
        <fullName evidence="2">DUF4148 domain-containing protein</fullName>
    </submittedName>
</protein>
<dbReference type="EMBL" id="JBHSEW010000005">
    <property type="protein sequence ID" value="MFC4621938.1"/>
    <property type="molecule type" value="Genomic_DNA"/>
</dbReference>
<evidence type="ECO:0000313" key="2">
    <source>
        <dbReference type="EMBL" id="MFC4621938.1"/>
    </source>
</evidence>
<evidence type="ECO:0000256" key="1">
    <source>
        <dbReference type="SAM" id="SignalP"/>
    </source>
</evidence>
<feature type="chain" id="PRO_5047106946" evidence="1">
    <location>
        <begin position="26"/>
        <end position="112"/>
    </location>
</feature>
<gene>
    <name evidence="2" type="ORF">ACFO3A_06865</name>
</gene>
<dbReference type="RefSeq" id="WP_377725125.1">
    <property type="nucleotide sequence ID" value="NZ_JBHSEW010000005.1"/>
</dbReference>
<dbReference type="InterPro" id="IPR025421">
    <property type="entry name" value="DUF4148"/>
</dbReference>
<accession>A0ABV9GUT7</accession>
<keyword evidence="3" id="KW-1185">Reference proteome</keyword>
<sequence length="112" mass="12496">MKKLTRLVALQAVILAMALPMAAQADSIWHPANNQQGYTYHPDHFKSAKTRAQVIAEVEAARKDGSLMLLQRGLPLPVESSVAPKTRQQVIDEMRNETPQARRARLEMYSGS</sequence>
<comment type="caution">
    <text evidence="2">The sequence shown here is derived from an EMBL/GenBank/DDBJ whole genome shotgun (WGS) entry which is preliminary data.</text>
</comment>
<dbReference type="Pfam" id="PF13663">
    <property type="entry name" value="DUF4148"/>
    <property type="match status" value="1"/>
</dbReference>
<proteinExistence type="predicted"/>
<evidence type="ECO:0000313" key="3">
    <source>
        <dbReference type="Proteomes" id="UP001595967"/>
    </source>
</evidence>
<organism evidence="2 3">
    <name type="scientific">Comamonas nitrativorans</name>
    <dbReference type="NCBI Taxonomy" id="108437"/>
    <lineage>
        <taxon>Bacteria</taxon>
        <taxon>Pseudomonadati</taxon>
        <taxon>Pseudomonadota</taxon>
        <taxon>Betaproteobacteria</taxon>
        <taxon>Burkholderiales</taxon>
        <taxon>Comamonadaceae</taxon>
        <taxon>Comamonas</taxon>
    </lineage>
</organism>
<name>A0ABV9GUT7_9BURK</name>
<feature type="signal peptide" evidence="1">
    <location>
        <begin position="1"/>
        <end position="25"/>
    </location>
</feature>